<feature type="region of interest" description="Disordered" evidence="1">
    <location>
        <begin position="1"/>
        <end position="45"/>
    </location>
</feature>
<feature type="compositionally biased region" description="Basic residues" evidence="1">
    <location>
        <begin position="9"/>
        <end position="18"/>
    </location>
</feature>
<accession>A0A699XJ71</accession>
<feature type="non-terminal residue" evidence="2">
    <location>
        <position position="1"/>
    </location>
</feature>
<organism evidence="2">
    <name type="scientific">Tanacetum cinerariifolium</name>
    <name type="common">Dalmatian daisy</name>
    <name type="synonym">Chrysanthemum cinerariifolium</name>
    <dbReference type="NCBI Taxonomy" id="118510"/>
    <lineage>
        <taxon>Eukaryota</taxon>
        <taxon>Viridiplantae</taxon>
        <taxon>Streptophyta</taxon>
        <taxon>Embryophyta</taxon>
        <taxon>Tracheophyta</taxon>
        <taxon>Spermatophyta</taxon>
        <taxon>Magnoliopsida</taxon>
        <taxon>eudicotyledons</taxon>
        <taxon>Gunneridae</taxon>
        <taxon>Pentapetalae</taxon>
        <taxon>asterids</taxon>
        <taxon>campanulids</taxon>
        <taxon>Asterales</taxon>
        <taxon>Asteraceae</taxon>
        <taxon>Asteroideae</taxon>
        <taxon>Anthemideae</taxon>
        <taxon>Anthemidinae</taxon>
        <taxon>Tanacetum</taxon>
    </lineage>
</organism>
<reference evidence="2" key="1">
    <citation type="journal article" date="2019" name="Sci. Rep.">
        <title>Draft genome of Tanacetum cinerariifolium, the natural source of mosquito coil.</title>
        <authorList>
            <person name="Yamashiro T."/>
            <person name="Shiraishi A."/>
            <person name="Satake H."/>
            <person name="Nakayama K."/>
        </authorList>
    </citation>
    <scope>NUCLEOTIDE SEQUENCE</scope>
</reference>
<comment type="caution">
    <text evidence="2">The sequence shown here is derived from an EMBL/GenBank/DDBJ whole genome shotgun (WGS) entry which is preliminary data.</text>
</comment>
<proteinExistence type="predicted"/>
<sequence length="45" mass="4654">AAGDAGPRASHHILRTAHRAAPAGTGGPRSVQVQLSRVRERGRTA</sequence>
<protein>
    <submittedName>
        <fullName evidence="2">Uncharacterized protein</fullName>
    </submittedName>
</protein>
<gene>
    <name evidence="2" type="ORF">Tci_931944</name>
</gene>
<name>A0A699XJ71_TANCI</name>
<evidence type="ECO:0000256" key="1">
    <source>
        <dbReference type="SAM" id="MobiDB-lite"/>
    </source>
</evidence>
<evidence type="ECO:0000313" key="2">
    <source>
        <dbReference type="EMBL" id="GFD59975.1"/>
    </source>
</evidence>
<dbReference type="AlphaFoldDB" id="A0A699XJ71"/>
<dbReference type="EMBL" id="BKCJ011871863">
    <property type="protein sequence ID" value="GFD59975.1"/>
    <property type="molecule type" value="Genomic_DNA"/>
</dbReference>